<dbReference type="GeneID" id="14406972"/>
<evidence type="ECO:0000313" key="2">
    <source>
        <dbReference type="Proteomes" id="UP000010866"/>
    </source>
</evidence>
<protein>
    <submittedName>
        <fullName evidence="1">Uncharacterized protein</fullName>
    </submittedName>
</protein>
<proteinExistence type="predicted"/>
<name>L0KW89_METHD</name>
<keyword evidence="2" id="KW-1185">Reference proteome</keyword>
<sequence>MFEKYWSLFLTAAIGLIIVEHPYLGIRLSFIGFALARHKVDYVHVDTFSVDVQKHESLESYASIQ</sequence>
<accession>L0KW89</accession>
<dbReference type="HOGENOM" id="CLU_194993_0_0_2"/>
<evidence type="ECO:0000313" key="1">
    <source>
        <dbReference type="EMBL" id="AGB49396.1"/>
    </source>
</evidence>
<organism evidence="1 2">
    <name type="scientific">Methanomethylovorans hollandica (strain DSM 15978 / NBRC 107637 / DMS1)</name>
    <dbReference type="NCBI Taxonomy" id="867904"/>
    <lineage>
        <taxon>Archaea</taxon>
        <taxon>Methanobacteriati</taxon>
        <taxon>Methanobacteriota</taxon>
        <taxon>Stenosarchaea group</taxon>
        <taxon>Methanomicrobia</taxon>
        <taxon>Methanosarcinales</taxon>
        <taxon>Methanosarcinaceae</taxon>
        <taxon>Methanomethylovorans</taxon>
    </lineage>
</organism>
<dbReference type="EMBL" id="CP003362">
    <property type="protein sequence ID" value="AGB49396.1"/>
    <property type="molecule type" value="Genomic_DNA"/>
</dbReference>
<dbReference type="AlphaFoldDB" id="L0KW89"/>
<dbReference type="KEGG" id="mhz:Metho_1163"/>
<reference evidence="2" key="1">
    <citation type="submission" date="2012-02" db="EMBL/GenBank/DDBJ databases">
        <title>Complete sequence of chromosome of Methanomethylovorans hollandica DSM 15978.</title>
        <authorList>
            <person name="Lucas S."/>
            <person name="Copeland A."/>
            <person name="Lapidus A."/>
            <person name="Glavina del Rio T."/>
            <person name="Dalin E."/>
            <person name="Tice H."/>
            <person name="Bruce D."/>
            <person name="Goodwin L."/>
            <person name="Pitluck S."/>
            <person name="Peters L."/>
            <person name="Mikhailova N."/>
            <person name="Held B."/>
            <person name="Kyrpides N."/>
            <person name="Mavromatis K."/>
            <person name="Ivanova N."/>
            <person name="Brettin T."/>
            <person name="Detter J.C."/>
            <person name="Han C."/>
            <person name="Larimer F."/>
            <person name="Land M."/>
            <person name="Hauser L."/>
            <person name="Markowitz V."/>
            <person name="Cheng J.-F."/>
            <person name="Hugenholtz P."/>
            <person name="Woyke T."/>
            <person name="Wu D."/>
            <person name="Spring S."/>
            <person name="Schroeder M."/>
            <person name="Brambilla E."/>
            <person name="Klenk H.-P."/>
            <person name="Eisen J.A."/>
        </authorList>
    </citation>
    <scope>NUCLEOTIDE SEQUENCE [LARGE SCALE GENOMIC DNA]</scope>
    <source>
        <strain evidence="2">DSM 15978 / NBRC 107637 / DMS1</strain>
    </source>
</reference>
<gene>
    <name evidence="1" type="ordered locus">Metho_1163</name>
</gene>
<dbReference type="Proteomes" id="UP000010866">
    <property type="component" value="Chromosome"/>
</dbReference>
<dbReference type="RefSeq" id="WP_015324562.1">
    <property type="nucleotide sequence ID" value="NC_019977.1"/>
</dbReference>